<feature type="compositionally biased region" description="Basic and acidic residues" evidence="9">
    <location>
        <begin position="46"/>
        <end position="66"/>
    </location>
</feature>
<keyword evidence="4" id="KW-0770">Synapse</keyword>
<dbReference type="GO" id="GO:0007274">
    <property type="term" value="P:neuromuscular synaptic transmission"/>
    <property type="evidence" value="ECO:0007669"/>
    <property type="project" value="TreeGrafter"/>
</dbReference>
<evidence type="ECO:0000256" key="5">
    <source>
        <dbReference type="ARBA" id="ARBA00023054"/>
    </source>
</evidence>
<sequence>MNLKNEEVTRLTSEVSQLEAELESSRKEFERLSKEQGGKNESLLNEMKEKNEKIDELDKQLREQAKKVANTKRNQQIERERHAAEMSEMKQQLDDTNGKLIEMKSDVDGKTDRIAILEEALQETVNSVSENERLLHEQTNKNYELEVELANMKIENTVTNTKNASLILSLSERDIALSYYRNDKKKMMAEVLEMKQNALLATISERDTNIAILEQNPTIQGEQEVRKLKGEKDHLVDQLKQLNQKRVLILSDDDNMTVSKELSQGTNETITESLLLLDSNTEKLLCYMNSLSEVMKEHYKDIYKSLPRPPSARESKLLTNDDATHTELVKEVEYQVSFMQSVQNYVEIMLESLEETELDHENDLESIHS</sequence>
<comment type="caution">
    <text evidence="10">The sequence shown here is derived from an EMBL/GenBank/DDBJ whole genome shotgun (WGS) entry which is preliminary data.</text>
</comment>
<evidence type="ECO:0000313" key="10">
    <source>
        <dbReference type="EMBL" id="CAB4027088.1"/>
    </source>
</evidence>
<evidence type="ECO:0000256" key="6">
    <source>
        <dbReference type="ARBA" id="ARBA00023212"/>
    </source>
</evidence>
<evidence type="ECO:0000256" key="7">
    <source>
        <dbReference type="ARBA" id="ARBA00023273"/>
    </source>
</evidence>
<feature type="compositionally biased region" description="Basic and acidic residues" evidence="9">
    <location>
        <begin position="23"/>
        <end position="38"/>
    </location>
</feature>
<evidence type="ECO:0000256" key="4">
    <source>
        <dbReference type="ARBA" id="ARBA00023018"/>
    </source>
</evidence>
<dbReference type="EMBL" id="CACRXK020014594">
    <property type="protein sequence ID" value="CAB4027088.1"/>
    <property type="molecule type" value="Genomic_DNA"/>
</dbReference>
<proteinExistence type="predicted"/>
<evidence type="ECO:0000256" key="9">
    <source>
        <dbReference type="SAM" id="MobiDB-lite"/>
    </source>
</evidence>
<dbReference type="AlphaFoldDB" id="A0A7D9JDH5"/>
<accession>A0A7D9JDH5</accession>
<keyword evidence="2" id="KW-0963">Cytoplasm</keyword>
<keyword evidence="7" id="KW-0966">Cell projection</keyword>
<dbReference type="PANTHER" id="PTHR18861">
    <property type="entry name" value="ELKS/RAB6-INTERACTING/CAST PROTEIN"/>
    <property type="match status" value="1"/>
</dbReference>
<evidence type="ECO:0000256" key="1">
    <source>
        <dbReference type="ARBA" id="ARBA00004245"/>
    </source>
</evidence>
<dbReference type="GO" id="GO:0048167">
    <property type="term" value="P:regulation of synaptic plasticity"/>
    <property type="evidence" value="ECO:0007669"/>
    <property type="project" value="TreeGrafter"/>
</dbReference>
<keyword evidence="11" id="KW-1185">Reference proteome</keyword>
<evidence type="ECO:0000313" key="11">
    <source>
        <dbReference type="Proteomes" id="UP001152795"/>
    </source>
</evidence>
<evidence type="ECO:0000256" key="2">
    <source>
        <dbReference type="ARBA" id="ARBA00022490"/>
    </source>
</evidence>
<dbReference type="GO" id="GO:0048788">
    <property type="term" value="C:cytoskeleton of presynaptic active zone"/>
    <property type="evidence" value="ECO:0007669"/>
    <property type="project" value="TreeGrafter"/>
</dbReference>
<reference evidence="10" key="1">
    <citation type="submission" date="2020-04" db="EMBL/GenBank/DDBJ databases">
        <authorList>
            <person name="Alioto T."/>
            <person name="Alioto T."/>
            <person name="Gomez Garrido J."/>
        </authorList>
    </citation>
    <scope>NUCLEOTIDE SEQUENCE</scope>
    <source>
        <strain evidence="10">A484AB</strain>
    </source>
</reference>
<protein>
    <submittedName>
        <fullName evidence="10">ELKS Rab6-interacting CAST family member 1-like</fullName>
    </submittedName>
</protein>
<dbReference type="GO" id="GO:0098882">
    <property type="term" value="F:structural constituent of presynaptic active zone"/>
    <property type="evidence" value="ECO:0007669"/>
    <property type="project" value="TreeGrafter"/>
</dbReference>
<dbReference type="GO" id="GO:0030424">
    <property type="term" value="C:axon"/>
    <property type="evidence" value="ECO:0007669"/>
    <property type="project" value="UniProtKB-SubCell"/>
</dbReference>
<feature type="compositionally biased region" description="Basic and acidic residues" evidence="9">
    <location>
        <begin position="75"/>
        <end position="86"/>
    </location>
</feature>
<name>A0A7D9JDH5_PARCT</name>
<dbReference type="Pfam" id="PF10174">
    <property type="entry name" value="Cast"/>
    <property type="match status" value="1"/>
</dbReference>
<keyword evidence="3" id="KW-0597">Phosphoprotein</keyword>
<feature type="region of interest" description="Disordered" evidence="9">
    <location>
        <begin position="1"/>
        <end position="86"/>
    </location>
</feature>
<dbReference type="Proteomes" id="UP001152795">
    <property type="component" value="Unassembled WGS sequence"/>
</dbReference>
<keyword evidence="6" id="KW-0206">Cytoskeleton</keyword>
<dbReference type="OrthoDB" id="2019763at2759"/>
<dbReference type="InterPro" id="IPR019323">
    <property type="entry name" value="ELKS/CAST"/>
</dbReference>
<gene>
    <name evidence="10" type="ORF">PACLA_8A017645</name>
</gene>
<organism evidence="10 11">
    <name type="scientific">Paramuricea clavata</name>
    <name type="common">Red gorgonian</name>
    <name type="synonym">Violescent sea-whip</name>
    <dbReference type="NCBI Taxonomy" id="317549"/>
    <lineage>
        <taxon>Eukaryota</taxon>
        <taxon>Metazoa</taxon>
        <taxon>Cnidaria</taxon>
        <taxon>Anthozoa</taxon>
        <taxon>Octocorallia</taxon>
        <taxon>Malacalcyonacea</taxon>
        <taxon>Plexauridae</taxon>
        <taxon>Paramuricea</taxon>
    </lineage>
</organism>
<evidence type="ECO:0000256" key="3">
    <source>
        <dbReference type="ARBA" id="ARBA00022553"/>
    </source>
</evidence>
<keyword evidence="5" id="KW-0175">Coiled coil</keyword>
<evidence type="ECO:0000256" key="8">
    <source>
        <dbReference type="ARBA" id="ARBA00034106"/>
    </source>
</evidence>
<comment type="subcellular location">
    <subcellularLocation>
        <location evidence="1">Cytoplasm</location>
        <location evidence="1">Cytoskeleton</location>
    </subcellularLocation>
    <subcellularLocation>
        <location evidence="8">Presynapse</location>
    </subcellularLocation>
</comment>
<dbReference type="PANTHER" id="PTHR18861:SF0">
    <property type="entry name" value="BRUCHPILOT, ISOFORM J"/>
    <property type="match status" value="1"/>
</dbReference>